<evidence type="ECO:0000256" key="4">
    <source>
        <dbReference type="SAM" id="MobiDB-lite"/>
    </source>
</evidence>
<dbReference type="RefSeq" id="WP_368847526.1">
    <property type="nucleotide sequence ID" value="NZ_CP194411.1"/>
</dbReference>
<keyword evidence="2" id="KW-0227">DNA damage</keyword>
<dbReference type="PROSITE" id="PS50935">
    <property type="entry name" value="SSB"/>
    <property type="match status" value="1"/>
</dbReference>
<accession>A0ABV3X6X5</accession>
<gene>
    <name evidence="5" type="ORF">QCO44_09165</name>
</gene>
<keyword evidence="2" id="KW-0235">DNA replication</keyword>
<sequence>MNKVLLSGNLARDPEVRYTQSGKAVASFPLAVNRRFGRNNDQQPSADFISIVAWEKTAEFCGNYLTKGSRILVEGRLQARSYDAQDGSKRYVTEVVANDIEFAGSRPQGAGGSDAAHAPVQGGPPPAGQESFGPPVAEEEIPF</sequence>
<dbReference type="Proteomes" id="UP001559623">
    <property type="component" value="Unassembled WGS sequence"/>
</dbReference>
<dbReference type="CDD" id="cd04496">
    <property type="entry name" value="SSB_OBF"/>
    <property type="match status" value="1"/>
</dbReference>
<evidence type="ECO:0000256" key="3">
    <source>
        <dbReference type="PIRNR" id="PIRNR002070"/>
    </source>
</evidence>
<protein>
    <recommendedName>
        <fullName evidence="2 3">Single-stranded DNA-binding protein</fullName>
        <shortName evidence="2">SSB</shortName>
    </recommendedName>
</protein>
<feature type="short sequence motif" description="Important for interaction with partner proteins" evidence="2">
    <location>
        <begin position="138"/>
        <end position="143"/>
    </location>
</feature>
<dbReference type="PANTHER" id="PTHR10302:SF27">
    <property type="entry name" value="SINGLE-STRANDED DNA-BINDING PROTEIN"/>
    <property type="match status" value="1"/>
</dbReference>
<keyword evidence="1 2" id="KW-0238">DNA-binding</keyword>
<proteinExistence type="inferred from homology"/>
<keyword evidence="6" id="KW-1185">Reference proteome</keyword>
<comment type="function">
    <text evidence="2">Plays an important role in DNA replication, recombination and repair. Binds to ssDNA and to an array of partner proteins to recruit them to their sites of action during DNA metabolism.</text>
</comment>
<dbReference type="EMBL" id="JARVLH010000006">
    <property type="protein sequence ID" value="MEX5285799.1"/>
    <property type="molecule type" value="Genomic_DNA"/>
</dbReference>
<dbReference type="NCBIfam" id="TIGR00621">
    <property type="entry name" value="ssb"/>
    <property type="match status" value="1"/>
</dbReference>
<comment type="caution">
    <text evidence="5">The sequence shown here is derived from an EMBL/GenBank/DDBJ whole genome shotgun (WGS) entry which is preliminary data.</text>
</comment>
<reference evidence="5 6" key="1">
    <citation type="submission" date="2023-04" db="EMBL/GenBank/DDBJ databases">
        <title>Genome Sequence of Selenomonas sputigena ATCC 33150.</title>
        <authorList>
            <person name="Miller D.P."/>
            <person name="Anvari S."/>
            <person name="Polson S.W."/>
            <person name="Macdonald M."/>
            <person name="Mcdowell J.V."/>
        </authorList>
    </citation>
    <scope>NUCLEOTIDE SEQUENCE [LARGE SCALE GENOMIC DNA]</scope>
    <source>
        <strain evidence="5 6">ATCC 33150</strain>
    </source>
</reference>
<dbReference type="PANTHER" id="PTHR10302">
    <property type="entry name" value="SINGLE-STRANDED DNA-BINDING PROTEIN"/>
    <property type="match status" value="1"/>
</dbReference>
<name>A0ABV3X6X5_9FIRM</name>
<evidence type="ECO:0000256" key="1">
    <source>
        <dbReference type="ARBA" id="ARBA00023125"/>
    </source>
</evidence>
<keyword evidence="2" id="KW-0233">DNA recombination</keyword>
<dbReference type="SUPFAM" id="SSF50249">
    <property type="entry name" value="Nucleic acid-binding proteins"/>
    <property type="match status" value="1"/>
</dbReference>
<dbReference type="PIRSF" id="PIRSF002070">
    <property type="entry name" value="SSB"/>
    <property type="match status" value="1"/>
</dbReference>
<dbReference type="InterPro" id="IPR011344">
    <property type="entry name" value="ssDNA-bd"/>
</dbReference>
<evidence type="ECO:0000256" key="2">
    <source>
        <dbReference type="HAMAP-Rule" id="MF_00984"/>
    </source>
</evidence>
<dbReference type="InterPro" id="IPR000424">
    <property type="entry name" value="Primosome_PriB/ssb"/>
</dbReference>
<comment type="subunit">
    <text evidence="2">Homotetramer.</text>
</comment>
<dbReference type="GO" id="GO:0003677">
    <property type="term" value="F:DNA binding"/>
    <property type="evidence" value="ECO:0007669"/>
    <property type="project" value="UniProtKB-KW"/>
</dbReference>
<dbReference type="Pfam" id="PF00436">
    <property type="entry name" value="SSB"/>
    <property type="match status" value="1"/>
</dbReference>
<feature type="region of interest" description="Disordered" evidence="4">
    <location>
        <begin position="103"/>
        <end position="143"/>
    </location>
</feature>
<evidence type="ECO:0000313" key="5">
    <source>
        <dbReference type="EMBL" id="MEX5285799.1"/>
    </source>
</evidence>
<keyword evidence="2" id="KW-0234">DNA repair</keyword>
<dbReference type="HAMAP" id="MF_00984">
    <property type="entry name" value="SSB"/>
    <property type="match status" value="1"/>
</dbReference>
<evidence type="ECO:0000313" key="6">
    <source>
        <dbReference type="Proteomes" id="UP001559623"/>
    </source>
</evidence>
<dbReference type="InterPro" id="IPR012340">
    <property type="entry name" value="NA-bd_OB-fold"/>
</dbReference>
<comment type="caution">
    <text evidence="2">Lacks conserved residue(s) required for the propagation of feature annotation.</text>
</comment>
<dbReference type="Gene3D" id="2.40.50.140">
    <property type="entry name" value="Nucleic acid-binding proteins"/>
    <property type="match status" value="1"/>
</dbReference>
<organism evidence="5 6">
    <name type="scientific">Selenomonas sputigena</name>
    <dbReference type="NCBI Taxonomy" id="69823"/>
    <lineage>
        <taxon>Bacteria</taxon>
        <taxon>Bacillati</taxon>
        <taxon>Bacillota</taxon>
        <taxon>Negativicutes</taxon>
        <taxon>Selenomonadales</taxon>
        <taxon>Selenomonadaceae</taxon>
        <taxon>Selenomonas</taxon>
    </lineage>
</organism>